<sequence>MAKTKSKSHRSKPSDSVLRTTSAHIKTPTTKPISTLLSEAADLLAQSQPESALPLATESLRRLQSEQPPPASLPDETYIDSLLQIAAQDKPTLPQAVLLVAEIHLALGDAAAAASHFEAAVRLDPDGALVSADPYLELAQLCEEGGAKSIAYFEKGCEVLRNKIEVLSESLREGSQLDEEGAMIVKLKQAKLAEGLCGMTEVYMTDLSFEDDAEVKCEGYVTEAVAVCPDELAAGTLQTLASVRISQERWDEAREALRRSLNVWKDLPPEVDSGSRPDFPTRVSASRLLMEAGMLEEAMGVIEGLVKDDDESVESWYLGGWCQVLIGEQEGSEKLQAKEKAKTWIANCLRLYQIQGYEDDRLRDHALELKQNLNKDLGINDDDDDWEDEDDEADLDGEVEVLEDDEVNGGAADGDKDGDVRMT</sequence>
<proteinExistence type="predicted"/>
<dbReference type="InterPro" id="IPR019734">
    <property type="entry name" value="TPR_rpt"/>
</dbReference>
<dbReference type="GeneID" id="19976043"/>
<dbReference type="OrthoDB" id="1914839at2759"/>
<evidence type="ECO:0000256" key="1">
    <source>
        <dbReference type="PROSITE-ProRule" id="PRU00339"/>
    </source>
</evidence>
<dbReference type="PROSITE" id="PS50005">
    <property type="entry name" value="TPR"/>
    <property type="match status" value="1"/>
</dbReference>
<feature type="region of interest" description="Disordered" evidence="2">
    <location>
        <begin position="377"/>
        <end position="423"/>
    </location>
</feature>
<dbReference type="Pfam" id="PF13432">
    <property type="entry name" value="TPR_16"/>
    <property type="match status" value="1"/>
</dbReference>
<dbReference type="RefSeq" id="XP_008721244.1">
    <property type="nucleotide sequence ID" value="XM_008723022.1"/>
</dbReference>
<dbReference type="CDD" id="cd24142">
    <property type="entry name" value="ACL4-like"/>
    <property type="match status" value="1"/>
</dbReference>
<dbReference type="InterPro" id="IPR011990">
    <property type="entry name" value="TPR-like_helical_dom_sf"/>
</dbReference>
<feature type="compositionally biased region" description="Acidic residues" evidence="2">
    <location>
        <begin position="379"/>
        <end position="407"/>
    </location>
</feature>
<dbReference type="eggNOG" id="ENOG502QSAH">
    <property type="taxonomic scope" value="Eukaryota"/>
</dbReference>
<dbReference type="FunCoup" id="W2RIZ6">
    <property type="interactions" value="283"/>
</dbReference>
<feature type="region of interest" description="Disordered" evidence="2">
    <location>
        <begin position="1"/>
        <end position="31"/>
    </location>
</feature>
<evidence type="ECO:0000256" key="2">
    <source>
        <dbReference type="SAM" id="MobiDB-lite"/>
    </source>
</evidence>
<reference evidence="3 4" key="1">
    <citation type="submission" date="2013-03" db="EMBL/GenBank/DDBJ databases">
        <title>The Genome Sequence of Phialophora europaea CBS 101466.</title>
        <authorList>
            <consortium name="The Broad Institute Genomics Platform"/>
            <person name="Cuomo C."/>
            <person name="de Hoog S."/>
            <person name="Gorbushina A."/>
            <person name="Walker B."/>
            <person name="Young S.K."/>
            <person name="Zeng Q."/>
            <person name="Gargeya S."/>
            <person name="Fitzgerald M."/>
            <person name="Haas B."/>
            <person name="Abouelleil A."/>
            <person name="Allen A.W."/>
            <person name="Alvarado L."/>
            <person name="Arachchi H.M."/>
            <person name="Berlin A.M."/>
            <person name="Chapman S.B."/>
            <person name="Gainer-Dewar J."/>
            <person name="Goldberg J."/>
            <person name="Griggs A."/>
            <person name="Gujja S."/>
            <person name="Hansen M."/>
            <person name="Howarth C."/>
            <person name="Imamovic A."/>
            <person name="Ireland A."/>
            <person name="Larimer J."/>
            <person name="McCowan C."/>
            <person name="Murphy C."/>
            <person name="Pearson M."/>
            <person name="Poon T.W."/>
            <person name="Priest M."/>
            <person name="Roberts A."/>
            <person name="Saif S."/>
            <person name="Shea T."/>
            <person name="Sisk P."/>
            <person name="Sykes S."/>
            <person name="Wortman J."/>
            <person name="Nusbaum C."/>
            <person name="Birren B."/>
        </authorList>
    </citation>
    <scope>NUCLEOTIDE SEQUENCE [LARGE SCALE GENOMIC DNA]</scope>
    <source>
        <strain evidence="3 4">CBS 101466</strain>
    </source>
</reference>
<dbReference type="SUPFAM" id="SSF48452">
    <property type="entry name" value="TPR-like"/>
    <property type="match status" value="2"/>
</dbReference>
<dbReference type="InParanoid" id="W2RIZ6"/>
<feature type="compositionally biased region" description="Polar residues" evidence="2">
    <location>
        <begin position="17"/>
        <end position="31"/>
    </location>
</feature>
<feature type="compositionally biased region" description="Basic residues" evidence="2">
    <location>
        <begin position="1"/>
        <end position="11"/>
    </location>
</feature>
<dbReference type="VEuPathDB" id="FungiDB:HMPREF1541_08704"/>
<dbReference type="Proteomes" id="UP000030752">
    <property type="component" value="Unassembled WGS sequence"/>
</dbReference>
<keyword evidence="1" id="KW-0802">TPR repeat</keyword>
<dbReference type="STRING" id="1220924.W2RIZ6"/>
<dbReference type="EMBL" id="KB822725">
    <property type="protein sequence ID" value="ETN36426.1"/>
    <property type="molecule type" value="Genomic_DNA"/>
</dbReference>
<dbReference type="Gene3D" id="1.25.40.10">
    <property type="entry name" value="Tetratricopeptide repeat domain"/>
    <property type="match status" value="2"/>
</dbReference>
<accession>W2RIZ6</accession>
<evidence type="ECO:0000313" key="4">
    <source>
        <dbReference type="Proteomes" id="UP000030752"/>
    </source>
</evidence>
<dbReference type="HOGENOM" id="CLU_040959_2_1_1"/>
<feature type="compositionally biased region" description="Basic and acidic residues" evidence="2">
    <location>
        <begin position="413"/>
        <end position="423"/>
    </location>
</feature>
<name>W2RIZ6_CYPE1</name>
<gene>
    <name evidence="3" type="ORF">HMPREF1541_08704</name>
</gene>
<evidence type="ECO:0000313" key="3">
    <source>
        <dbReference type="EMBL" id="ETN36426.1"/>
    </source>
</evidence>
<organism evidence="3 4">
    <name type="scientific">Cyphellophora europaea (strain CBS 101466)</name>
    <name type="common">Phialophora europaea</name>
    <dbReference type="NCBI Taxonomy" id="1220924"/>
    <lineage>
        <taxon>Eukaryota</taxon>
        <taxon>Fungi</taxon>
        <taxon>Dikarya</taxon>
        <taxon>Ascomycota</taxon>
        <taxon>Pezizomycotina</taxon>
        <taxon>Eurotiomycetes</taxon>
        <taxon>Chaetothyriomycetidae</taxon>
        <taxon>Chaetothyriales</taxon>
        <taxon>Cyphellophoraceae</taxon>
        <taxon>Cyphellophora</taxon>
    </lineage>
</organism>
<feature type="repeat" description="TPR" evidence="1">
    <location>
        <begin position="94"/>
        <end position="127"/>
    </location>
</feature>
<keyword evidence="4" id="KW-1185">Reference proteome</keyword>
<protein>
    <submittedName>
        <fullName evidence="3">Uncharacterized protein</fullName>
    </submittedName>
</protein>
<dbReference type="AlphaFoldDB" id="W2RIZ6"/>